<dbReference type="RefSeq" id="WP_252664039.1">
    <property type="nucleotide sequence ID" value="NZ_CP098611.1"/>
</dbReference>
<evidence type="ECO:0000313" key="2">
    <source>
        <dbReference type="EMBL" id="USR91962.1"/>
    </source>
</evidence>
<dbReference type="InterPro" id="IPR024524">
    <property type="entry name" value="DUF3800"/>
</dbReference>
<gene>
    <name evidence="2" type="ORF">NEA10_04350</name>
</gene>
<accession>A0ABY5ARW3</accession>
<feature type="region of interest" description="Disordered" evidence="1">
    <location>
        <begin position="1"/>
        <end position="20"/>
    </location>
</feature>
<dbReference type="Pfam" id="PF12686">
    <property type="entry name" value="DUF3800"/>
    <property type="match status" value="1"/>
</dbReference>
<dbReference type="EMBL" id="CP098611">
    <property type="protein sequence ID" value="USR91962.1"/>
    <property type="molecule type" value="Genomic_DNA"/>
</dbReference>
<reference evidence="2" key="1">
    <citation type="submission" date="2022-06" db="EMBL/GenBank/DDBJ databases">
        <title>Genome sequence of Phormidium yuhuli AB48 isolated from an industrial photobioreactor environment.</title>
        <authorList>
            <person name="Qiu Y."/>
            <person name="Noonan A.J.C."/>
            <person name="Dofher K."/>
            <person name="Koch M."/>
            <person name="Kieft B."/>
            <person name="Lin X."/>
            <person name="Ziels R.M."/>
            <person name="Hallam S.J."/>
        </authorList>
    </citation>
    <scope>NUCLEOTIDE SEQUENCE</scope>
    <source>
        <strain evidence="2">AB48</strain>
    </source>
</reference>
<organism evidence="2 3">
    <name type="scientific">Phormidium yuhuli AB48</name>
    <dbReference type="NCBI Taxonomy" id="2940671"/>
    <lineage>
        <taxon>Bacteria</taxon>
        <taxon>Bacillati</taxon>
        <taxon>Cyanobacteriota</taxon>
        <taxon>Cyanophyceae</taxon>
        <taxon>Oscillatoriophycideae</taxon>
        <taxon>Oscillatoriales</taxon>
        <taxon>Oscillatoriaceae</taxon>
        <taxon>Phormidium</taxon>
        <taxon>Phormidium yuhuli</taxon>
    </lineage>
</organism>
<name>A0ABY5ARW3_9CYAN</name>
<proteinExistence type="predicted"/>
<sequence length="176" mass="20150">MSNGSPMFGGRGRWRSHPREARHQAIEDALTVFLRSHPSNRFFASVINKSAVSPRDPVEVAFEQLASRFDKYLMRLHRNRDTQRGIIIFDKSTYETTIQSLATDFRTIGYTWGVISNLSEVPLFLDSKASRLIQLADLTAYAIFRNFEKGDNRFFSIIETRFDSEGGVVHGLYILP</sequence>
<evidence type="ECO:0000313" key="3">
    <source>
        <dbReference type="Proteomes" id="UP001056708"/>
    </source>
</evidence>
<evidence type="ECO:0000256" key="1">
    <source>
        <dbReference type="SAM" id="MobiDB-lite"/>
    </source>
</evidence>
<protein>
    <submittedName>
        <fullName evidence="2">DUF3800 domain-containing protein</fullName>
    </submittedName>
</protein>
<keyword evidence="3" id="KW-1185">Reference proteome</keyword>
<dbReference type="Proteomes" id="UP001056708">
    <property type="component" value="Chromosome"/>
</dbReference>